<dbReference type="STRING" id="1817895.AUJ95_08495"/>
<protein>
    <submittedName>
        <fullName evidence="1">Uncharacterized protein</fullName>
    </submittedName>
</protein>
<name>A0A1J5DY10_9BACT</name>
<accession>A0A1J5DY10</accession>
<dbReference type="Proteomes" id="UP000183085">
    <property type="component" value="Unassembled WGS sequence"/>
</dbReference>
<evidence type="ECO:0000313" key="1">
    <source>
        <dbReference type="EMBL" id="OIP37218.1"/>
    </source>
</evidence>
<evidence type="ECO:0000313" key="2">
    <source>
        <dbReference type="Proteomes" id="UP000183085"/>
    </source>
</evidence>
<proteinExistence type="predicted"/>
<reference evidence="1 2" key="1">
    <citation type="journal article" date="2016" name="Environ. Microbiol.">
        <title>Genomic resolution of a cold subsurface aquifer community provides metabolic insights for novel microbes adapted to high CO concentrations.</title>
        <authorList>
            <person name="Probst A.J."/>
            <person name="Castelle C.J."/>
            <person name="Singh A."/>
            <person name="Brown C.T."/>
            <person name="Anantharaman K."/>
            <person name="Sharon I."/>
            <person name="Hug L.A."/>
            <person name="Burstein D."/>
            <person name="Emerson J.B."/>
            <person name="Thomas B.C."/>
            <person name="Banfield J.F."/>
        </authorList>
    </citation>
    <scope>NUCLEOTIDE SEQUENCE [LARGE SCALE GENOMIC DNA]</scope>
    <source>
        <strain evidence="1">CG2_30_40_21</strain>
    </source>
</reference>
<dbReference type="AlphaFoldDB" id="A0A1J5DY10"/>
<gene>
    <name evidence="1" type="ORF">AUJ95_08495</name>
</gene>
<organism evidence="1 2">
    <name type="scientific">Candidatus Desantisbacteria bacterium CG2_30_40_21</name>
    <dbReference type="NCBI Taxonomy" id="1817895"/>
    <lineage>
        <taxon>Bacteria</taxon>
        <taxon>Candidatus Desantisiibacteriota</taxon>
    </lineage>
</organism>
<dbReference type="EMBL" id="MNYI01000218">
    <property type="protein sequence ID" value="OIP37218.1"/>
    <property type="molecule type" value="Genomic_DNA"/>
</dbReference>
<comment type="caution">
    <text evidence="1">The sequence shown here is derived from an EMBL/GenBank/DDBJ whole genome shotgun (WGS) entry which is preliminary data.</text>
</comment>
<sequence length="61" mass="7275">MIAIKDEVVKMINNLPEEVDYDDIMAKIYFRQKVDKSLKQIEDGKVITHEEARGRLLRWIK</sequence>